<reference evidence="12" key="3">
    <citation type="submission" date="2025-09" db="UniProtKB">
        <authorList>
            <consortium name="Ensembl"/>
        </authorList>
    </citation>
    <scope>IDENTIFICATION</scope>
    <source>
        <strain evidence="12">broiler</strain>
    </source>
</reference>
<dbReference type="GeneTree" id="ENSGT00390000005131"/>
<dbReference type="InterPro" id="IPR029382">
    <property type="entry name" value="NCU-G1"/>
</dbReference>
<keyword evidence="3 11" id="KW-0732">Signal</keyword>
<comment type="function">
    <text evidence="8">Required to protect lysosomal transporter MFSD1 from lysosomal proteolysis and for MFSD1 lysosomal localization.</text>
</comment>
<keyword evidence="6" id="KW-0325">Glycoprotein</keyword>
<reference evidence="12" key="1">
    <citation type="submission" date="2020-11" db="EMBL/GenBank/DDBJ databases">
        <title>Gallus gallus (Chicken) genome, bGalGal1, GRCg7b, maternal haplotype autosomes + Z &amp; W.</title>
        <authorList>
            <person name="Warren W."/>
            <person name="Formenti G."/>
            <person name="Fedrigo O."/>
            <person name="Haase B."/>
            <person name="Mountcastle J."/>
            <person name="Balacco J."/>
            <person name="Tracey A."/>
            <person name="Schneider V."/>
            <person name="Okimoto R."/>
            <person name="Cheng H."/>
            <person name="Hawken R."/>
            <person name="Howe K."/>
            <person name="Jarvis E.D."/>
        </authorList>
    </citation>
    <scope>NUCLEOTIDE SEQUENCE [LARGE SCALE GENOMIC DNA]</scope>
    <source>
        <strain evidence="12">Broiler</strain>
    </source>
</reference>
<evidence type="ECO:0007829" key="14">
    <source>
        <dbReference type="PeptideAtlas" id="A0A8V1AHX4"/>
    </source>
</evidence>
<evidence type="ECO:0000256" key="2">
    <source>
        <dbReference type="ARBA" id="ARBA00022692"/>
    </source>
</evidence>
<feature type="signal peptide" evidence="11">
    <location>
        <begin position="1"/>
        <end position="19"/>
    </location>
</feature>
<dbReference type="Pfam" id="PF15065">
    <property type="entry name" value="NCU-G1"/>
    <property type="match status" value="1"/>
</dbReference>
<dbReference type="GlyGen" id="A0A8V1AHX4">
    <property type="glycosylation" value="1 site"/>
</dbReference>
<dbReference type="GO" id="GO:0005765">
    <property type="term" value="C:lysosomal membrane"/>
    <property type="evidence" value="ECO:0007669"/>
    <property type="project" value="UniProtKB-SubCell"/>
</dbReference>
<dbReference type="Ensembl" id="ENSGALT00010068301.1">
    <property type="protein sequence ID" value="ENSGALP00010042044.1"/>
    <property type="gene ID" value="ENSGALG00010028185.1"/>
</dbReference>
<comment type="similarity">
    <text evidence="1">Belongs to the GLMP family.</text>
</comment>
<proteinExistence type="evidence at protein level"/>
<keyword evidence="4" id="KW-1133">Transmembrane helix</keyword>
<evidence type="ECO:0000313" key="12">
    <source>
        <dbReference type="Ensembl" id="ENSGALP00010042044.1"/>
    </source>
</evidence>
<evidence type="ECO:0000313" key="13">
    <source>
        <dbReference type="Proteomes" id="UP000000539"/>
    </source>
</evidence>
<protein>
    <submittedName>
        <fullName evidence="12">Glycosylated lysosomal membrane protein</fullName>
    </submittedName>
</protein>
<keyword evidence="7" id="KW-0458">Lysosome</keyword>
<evidence type="ECO:0000256" key="10">
    <source>
        <dbReference type="ARBA" id="ARBA00044960"/>
    </source>
</evidence>
<dbReference type="GO" id="GO:0005764">
    <property type="term" value="C:lysosome"/>
    <property type="evidence" value="ECO:0000318"/>
    <property type="project" value="GO_Central"/>
</dbReference>
<sequence length="429" mass="44657">MAAPALGALLLLGAAAVGGREVSMQYNPGWNGSSVNVLHVRAVGRSDALHYVWSTIGAPSVLLVATRSPDSALSIDWGRLLSPAPTGAVWIDPPGSVVYAAAVVFTKLFEYSNANASEEVFYPTYDLSDFSWDSINRTMNHTALTAELRGVPTSDSSGSFSNGSLAFRVTAYESGGRDGALPGLLHTANSSKVEFVLAGAAPRGNGSRFVLEVATVEERGAASRLRSVRSIDDEYTPTIFERWALRCFCSCWAPPRCSVPGGDPTANTSPSTERRRSARGAIAAAAGNTAPLSPLCLRFWGRAGQGGQWGPPPCRCAALRAAACTDGGASFLPAAHCRGLTGQRVRVIPVIVLILILLLGEGTSCCPASPKAAAMRGNSAAQRSDCFSSGPGRAFRSPRVTAGAAALPRAAMVGGGAAPFPRPQPLTHF</sequence>
<dbReference type="FunCoup" id="A0A8V1AHX4">
    <property type="interactions" value="104"/>
</dbReference>
<keyword evidence="13" id="KW-1185">Reference proteome</keyword>
<dbReference type="AlphaFoldDB" id="A0A8V1AHX4"/>
<name>A0A8V1AHX4_CHICK</name>
<gene>
    <name evidence="12" type="primary">GLMP</name>
</gene>
<keyword evidence="14" id="KW-1267">Proteomics identification</keyword>
<organism evidence="12 13">
    <name type="scientific">Gallus gallus</name>
    <name type="common">Chicken</name>
    <dbReference type="NCBI Taxonomy" id="9031"/>
    <lineage>
        <taxon>Eukaryota</taxon>
        <taxon>Metazoa</taxon>
        <taxon>Chordata</taxon>
        <taxon>Craniata</taxon>
        <taxon>Vertebrata</taxon>
        <taxon>Euteleostomi</taxon>
        <taxon>Archelosauria</taxon>
        <taxon>Archosauria</taxon>
        <taxon>Dinosauria</taxon>
        <taxon>Saurischia</taxon>
        <taxon>Theropoda</taxon>
        <taxon>Coelurosauria</taxon>
        <taxon>Aves</taxon>
        <taxon>Neognathae</taxon>
        <taxon>Galloanserae</taxon>
        <taxon>Galliformes</taxon>
        <taxon>Phasianidae</taxon>
        <taxon>Phasianinae</taxon>
        <taxon>Gallus</taxon>
    </lineage>
</organism>
<evidence type="ECO:0000256" key="1">
    <source>
        <dbReference type="ARBA" id="ARBA00010599"/>
    </source>
</evidence>
<comment type="subcellular location">
    <subcellularLocation>
        <location evidence="9">Lysosome membrane</location>
        <topology evidence="9">Single-pass type I membrane protein</topology>
        <orientation evidence="9">Lumenal side</orientation>
    </subcellularLocation>
</comment>
<dbReference type="Proteomes" id="UP000000539">
    <property type="component" value="Chromosome 25"/>
</dbReference>
<reference evidence="12" key="2">
    <citation type="submission" date="2025-08" db="UniProtKB">
        <authorList>
            <consortium name="Ensembl"/>
        </authorList>
    </citation>
    <scope>IDENTIFICATION</scope>
    <source>
        <strain evidence="12">broiler</strain>
    </source>
</reference>
<evidence type="ECO:0000256" key="6">
    <source>
        <dbReference type="ARBA" id="ARBA00023180"/>
    </source>
</evidence>
<comment type="subunit">
    <text evidence="10">Interacts (via lumenal domain) with lysosomal protein MFSD1; the interaction starts while both proteins are still in the endoplasmic reticulum and is required for stabilization of MFSD1 in lysosomes but has no direct effect on its targeting to lysosomes or transporter activity.</text>
</comment>
<evidence type="ECO:0000256" key="8">
    <source>
        <dbReference type="ARBA" id="ARBA00024176"/>
    </source>
</evidence>
<dbReference type="PANTHER" id="PTHR31981">
    <property type="entry name" value="GLYCOSYLATED LYSOSOMAL MEMBRANE PROTEIN"/>
    <property type="match status" value="1"/>
</dbReference>
<evidence type="ECO:0000256" key="4">
    <source>
        <dbReference type="ARBA" id="ARBA00022989"/>
    </source>
</evidence>
<dbReference type="PANTHER" id="PTHR31981:SF1">
    <property type="entry name" value="GLYCOSYLATED LYSOSOMAL MEMBRANE PROTEIN"/>
    <property type="match status" value="1"/>
</dbReference>
<feature type="chain" id="PRO_5036498247" evidence="11">
    <location>
        <begin position="20"/>
        <end position="429"/>
    </location>
</feature>
<keyword evidence="5" id="KW-0472">Membrane</keyword>
<evidence type="ECO:0000256" key="9">
    <source>
        <dbReference type="ARBA" id="ARBA00024189"/>
    </source>
</evidence>
<evidence type="ECO:0000256" key="11">
    <source>
        <dbReference type="SAM" id="SignalP"/>
    </source>
</evidence>
<evidence type="ECO:0000256" key="3">
    <source>
        <dbReference type="ARBA" id="ARBA00022729"/>
    </source>
</evidence>
<evidence type="ECO:0000256" key="7">
    <source>
        <dbReference type="ARBA" id="ARBA00023228"/>
    </source>
</evidence>
<dbReference type="OrthoDB" id="6264340at2759"/>
<accession>A0A8V1AHX4</accession>
<evidence type="ECO:0000256" key="5">
    <source>
        <dbReference type="ARBA" id="ARBA00023136"/>
    </source>
</evidence>
<keyword evidence="2" id="KW-0812">Transmembrane</keyword>